<reference evidence="2 3" key="1">
    <citation type="submission" date="2020-03" db="EMBL/GenBank/DDBJ databases">
        <title>Draft genome of Streptomyces sp. ventii, isolated from the Axial Seamount in the Pacific Ocean, and resequencing of the two type strains Streptomyces lonarensis strain NCL 716 and Streptomyces bohaiensis strain 11A07.</title>
        <authorList>
            <person name="Loughran R.M."/>
            <person name="Pfannmuller K.M."/>
            <person name="Wasson B.J."/>
            <person name="Deadmond M.C."/>
            <person name="Paddock B.E."/>
            <person name="Koyack M.J."/>
            <person name="Gallegos D.A."/>
            <person name="Mitchell E.A."/>
            <person name="Ushijima B."/>
            <person name="Saw J.H."/>
            <person name="Mcphail K.L."/>
            <person name="Videau P."/>
        </authorList>
    </citation>
    <scope>NUCLEOTIDE SEQUENCE [LARGE SCALE GENOMIC DNA]</scope>
    <source>
        <strain evidence="2 3">NCL716</strain>
    </source>
</reference>
<keyword evidence="3" id="KW-1185">Reference proteome</keyword>
<dbReference type="AlphaFoldDB" id="A0A7X6HYY4"/>
<evidence type="ECO:0000256" key="1">
    <source>
        <dbReference type="SAM" id="MobiDB-lite"/>
    </source>
</evidence>
<proteinExistence type="predicted"/>
<organism evidence="2 3">
    <name type="scientific">Streptomyces lonarensis</name>
    <dbReference type="NCBI Taxonomy" id="700599"/>
    <lineage>
        <taxon>Bacteria</taxon>
        <taxon>Bacillati</taxon>
        <taxon>Actinomycetota</taxon>
        <taxon>Actinomycetes</taxon>
        <taxon>Kitasatosporales</taxon>
        <taxon>Streptomycetaceae</taxon>
        <taxon>Streptomyces</taxon>
    </lineage>
</organism>
<dbReference type="Proteomes" id="UP000578686">
    <property type="component" value="Unassembled WGS sequence"/>
</dbReference>
<sequence>MGAEVDPDDADRPVQASERPEPPASGAAIERLSLNELRLILAKLGASVDAHFKELGK</sequence>
<dbReference type="RefSeq" id="WP_167969812.1">
    <property type="nucleotide sequence ID" value="NZ_BHZG01000078.1"/>
</dbReference>
<gene>
    <name evidence="2" type="ORF">HCN56_10985</name>
</gene>
<dbReference type="EMBL" id="JAAVJD010000065">
    <property type="protein sequence ID" value="NJQ06088.1"/>
    <property type="molecule type" value="Genomic_DNA"/>
</dbReference>
<name>A0A7X6HYY4_9ACTN</name>
<feature type="region of interest" description="Disordered" evidence="1">
    <location>
        <begin position="1"/>
        <end position="28"/>
    </location>
</feature>
<comment type="caution">
    <text evidence="2">The sequence shown here is derived from an EMBL/GenBank/DDBJ whole genome shotgun (WGS) entry which is preliminary data.</text>
</comment>
<evidence type="ECO:0000313" key="3">
    <source>
        <dbReference type="Proteomes" id="UP000578686"/>
    </source>
</evidence>
<protein>
    <submittedName>
        <fullName evidence="2">Uncharacterized protein</fullName>
    </submittedName>
</protein>
<accession>A0A7X6HYY4</accession>
<evidence type="ECO:0000313" key="2">
    <source>
        <dbReference type="EMBL" id="NJQ06088.1"/>
    </source>
</evidence>